<keyword evidence="9" id="KW-1185">Reference proteome</keyword>
<sequence>MNRAESYLSARLQERADAGNLRRLPAIHAGVDLCSNDYLGIATHGLPQAFMPYDPGTGATGSRLISGNSAFAEETETFIAAFHSAEAALIFNSGYDANTGLLSAIAGRDTVFIYDELCHASIIDGMRLSLCRHKYRFAHNDLVQLEELLQKHSTAGQVIVVVESVYSMDGDTAPLAAIADLCDSYEAQLVVDEAHATGVIGPRGEGLVCALGLHERVFARVHTFGKALGCHGAAIVGSAVLRQYLINFARSFIYTTALPPHAISVIGAVYRYLASPGFSNAALHDNIAYFHRQADETGIPGLLPGASAIQAVVTGGNEPTRQLAAALRDAGLLVHPILHPTVPLGMERLRICLHSFNTLQEIDLLVKTLQQWAGK</sequence>
<evidence type="ECO:0000256" key="1">
    <source>
        <dbReference type="ARBA" id="ARBA00001933"/>
    </source>
</evidence>
<dbReference type="SUPFAM" id="SSF53383">
    <property type="entry name" value="PLP-dependent transferases"/>
    <property type="match status" value="1"/>
</dbReference>
<dbReference type="Gene3D" id="3.90.1150.10">
    <property type="entry name" value="Aspartate Aminotransferase, domain 1"/>
    <property type="match status" value="1"/>
</dbReference>
<dbReference type="Pfam" id="PF00155">
    <property type="entry name" value="Aminotran_1_2"/>
    <property type="match status" value="1"/>
</dbReference>
<comment type="caution">
    <text evidence="8">The sequence shown here is derived from an EMBL/GenBank/DDBJ whole genome shotgun (WGS) entry which is preliminary data.</text>
</comment>
<comment type="pathway">
    <text evidence="2">Lipid metabolism.</text>
</comment>
<feature type="domain" description="Aminotransferase class I/classII large" evidence="7">
    <location>
        <begin position="31"/>
        <end position="362"/>
    </location>
</feature>
<dbReference type="PANTHER" id="PTHR13693:SF77">
    <property type="entry name" value="8-AMINO-7-OXONONANOATE SYNTHASE"/>
    <property type="match status" value="1"/>
</dbReference>
<dbReference type="InterPro" id="IPR050087">
    <property type="entry name" value="AON_synthase_class-II"/>
</dbReference>
<keyword evidence="4" id="KW-0808">Transferase</keyword>
<keyword evidence="8" id="KW-0032">Aminotransferase</keyword>
<dbReference type="InterPro" id="IPR004839">
    <property type="entry name" value="Aminotransferase_I/II_large"/>
</dbReference>
<dbReference type="PANTHER" id="PTHR13693">
    <property type="entry name" value="CLASS II AMINOTRANSFERASE/8-AMINO-7-OXONONANOATE SYNTHASE"/>
    <property type="match status" value="1"/>
</dbReference>
<evidence type="ECO:0000256" key="5">
    <source>
        <dbReference type="ARBA" id="ARBA00022898"/>
    </source>
</evidence>
<evidence type="ECO:0000313" key="9">
    <source>
        <dbReference type="Proteomes" id="UP001500067"/>
    </source>
</evidence>
<dbReference type="Gene3D" id="3.40.640.10">
    <property type="entry name" value="Type I PLP-dependent aspartate aminotransferase-like (Major domain)"/>
    <property type="match status" value="1"/>
</dbReference>
<dbReference type="Proteomes" id="UP001500067">
    <property type="component" value="Unassembled WGS sequence"/>
</dbReference>
<accession>A0ABP8NIC7</accession>
<reference evidence="9" key="1">
    <citation type="journal article" date="2019" name="Int. J. Syst. Evol. Microbiol.">
        <title>The Global Catalogue of Microorganisms (GCM) 10K type strain sequencing project: providing services to taxonomists for standard genome sequencing and annotation.</title>
        <authorList>
            <consortium name="The Broad Institute Genomics Platform"/>
            <consortium name="The Broad Institute Genome Sequencing Center for Infectious Disease"/>
            <person name="Wu L."/>
            <person name="Ma J."/>
        </authorList>
    </citation>
    <scope>NUCLEOTIDE SEQUENCE [LARGE SCALE GENOMIC DNA]</scope>
    <source>
        <strain evidence="9">JCM 32105</strain>
    </source>
</reference>
<protein>
    <submittedName>
        <fullName evidence="8">Pyridoxal phosphate-dependent aminotransferase family protein</fullName>
    </submittedName>
</protein>
<dbReference type="InterPro" id="IPR015421">
    <property type="entry name" value="PyrdxlP-dep_Trfase_major"/>
</dbReference>
<organism evidence="8 9">
    <name type="scientific">Nemorincola caseinilytica</name>
    <dbReference type="NCBI Taxonomy" id="2054315"/>
    <lineage>
        <taxon>Bacteria</taxon>
        <taxon>Pseudomonadati</taxon>
        <taxon>Bacteroidota</taxon>
        <taxon>Chitinophagia</taxon>
        <taxon>Chitinophagales</taxon>
        <taxon>Chitinophagaceae</taxon>
        <taxon>Nemorincola</taxon>
    </lineage>
</organism>
<evidence type="ECO:0000256" key="2">
    <source>
        <dbReference type="ARBA" id="ARBA00005189"/>
    </source>
</evidence>
<proteinExistence type="inferred from homology"/>
<keyword evidence="5 6" id="KW-0663">Pyridoxal phosphate</keyword>
<evidence type="ECO:0000256" key="6">
    <source>
        <dbReference type="RuleBase" id="RU003693"/>
    </source>
</evidence>
<gene>
    <name evidence="8" type="ORF">GCM10023093_19060</name>
</gene>
<dbReference type="EMBL" id="BAABFA010000011">
    <property type="protein sequence ID" value="GAA4465943.1"/>
    <property type="molecule type" value="Genomic_DNA"/>
</dbReference>
<evidence type="ECO:0000313" key="8">
    <source>
        <dbReference type="EMBL" id="GAA4465943.1"/>
    </source>
</evidence>
<comment type="similarity">
    <text evidence="3">Belongs to the class-II pyridoxal-phosphate-dependent aminotransferase family. BioF subfamily.</text>
</comment>
<comment type="cofactor">
    <cofactor evidence="1 6">
        <name>pyridoxal 5'-phosphate</name>
        <dbReference type="ChEBI" id="CHEBI:597326"/>
    </cofactor>
</comment>
<evidence type="ECO:0000256" key="3">
    <source>
        <dbReference type="ARBA" id="ARBA00010008"/>
    </source>
</evidence>
<evidence type="ECO:0000259" key="7">
    <source>
        <dbReference type="Pfam" id="PF00155"/>
    </source>
</evidence>
<dbReference type="InterPro" id="IPR001917">
    <property type="entry name" value="Aminotrans_II_pyridoxalP_BS"/>
</dbReference>
<dbReference type="InterPro" id="IPR015424">
    <property type="entry name" value="PyrdxlP-dep_Trfase"/>
</dbReference>
<name>A0ABP8NIC7_9BACT</name>
<dbReference type="InterPro" id="IPR015422">
    <property type="entry name" value="PyrdxlP-dep_Trfase_small"/>
</dbReference>
<dbReference type="GO" id="GO:0008483">
    <property type="term" value="F:transaminase activity"/>
    <property type="evidence" value="ECO:0007669"/>
    <property type="project" value="UniProtKB-KW"/>
</dbReference>
<dbReference type="RefSeq" id="WP_345082186.1">
    <property type="nucleotide sequence ID" value="NZ_BAABFA010000011.1"/>
</dbReference>
<evidence type="ECO:0000256" key="4">
    <source>
        <dbReference type="ARBA" id="ARBA00022679"/>
    </source>
</evidence>
<dbReference type="PROSITE" id="PS00599">
    <property type="entry name" value="AA_TRANSFER_CLASS_2"/>
    <property type="match status" value="1"/>
</dbReference>